<dbReference type="EMBL" id="CP002271">
    <property type="protein sequence ID" value="ADO67901.1"/>
    <property type="molecule type" value="Genomic_DNA"/>
</dbReference>
<accession>Q09D12</accession>
<evidence type="ECO:0000313" key="4">
    <source>
        <dbReference type="Proteomes" id="UP000001351"/>
    </source>
</evidence>
<proteinExistence type="predicted"/>
<reference evidence="2 4" key="2">
    <citation type="journal article" date="2011" name="Mol. Biol. Evol.">
        <title>Comparative genomic analysis of fruiting body formation in Myxococcales.</title>
        <authorList>
            <person name="Huntley S."/>
            <person name="Hamann N."/>
            <person name="Wegener-Feldbrugge S."/>
            <person name="Treuner-Lange A."/>
            <person name="Kube M."/>
            <person name="Reinhardt R."/>
            <person name="Klages S."/>
            <person name="Muller R."/>
            <person name="Ronning C.M."/>
            <person name="Nierman W.C."/>
            <person name="Sogaard-Andersen L."/>
        </authorList>
    </citation>
    <scope>NUCLEOTIDE SEQUENCE [LARGE SCALE GENOMIC DNA]</scope>
    <source>
        <strain evidence="2 4">DW4/3-1</strain>
    </source>
</reference>
<name>Q09D12_STIAD</name>
<dbReference type="eggNOG" id="ENOG5032I8Z">
    <property type="taxonomic scope" value="Bacteria"/>
</dbReference>
<keyword evidence="4" id="KW-1185">Reference proteome</keyword>
<sequence>MLFDALLERPARAVPALVASASSHLDCPEFARVANLGGSTTLVQPTPWLTLALCLLVAGPAFAQPQPLTRQRQDRRVSLPTQPGEPPPEVHVAPGSITVLMLFNAPVERDSLEVDRTRFKWVDLGERTLNLEPAAELGASERLVVKVRFKDRALPAQAVLGLVAHPTEVDGKVEVDRRANTPEALLNALTLKTTELEDLKARCEENGPMGLAFSGWLTGNTYPIIFIEQRPSAETRGLQFQRSMGFRGGHSALVTFHLLNLPGQTPWALGQARLIEAGGGATTILSAQMRPQPLAPGEEGVVVVEATTAPWTQGRAFSVELADTSGQRLLFLNLRTK</sequence>
<dbReference type="KEGG" id="sur:STAUR_0092"/>
<dbReference type="AlphaFoldDB" id="Q09D12"/>
<protein>
    <submittedName>
        <fullName evidence="2">Conserved uncharacterized protein</fullName>
    </submittedName>
</protein>
<evidence type="ECO:0000313" key="5">
    <source>
        <dbReference type="Proteomes" id="UP000032702"/>
    </source>
</evidence>
<reference evidence="3 5" key="1">
    <citation type="submission" date="2006-04" db="EMBL/GenBank/DDBJ databases">
        <authorList>
            <person name="Nierman W.C."/>
        </authorList>
    </citation>
    <scope>NUCLEOTIDE SEQUENCE [LARGE SCALE GENOMIC DNA]</scope>
    <source>
        <strain evidence="3 5">DW4/3-1</strain>
    </source>
</reference>
<evidence type="ECO:0000256" key="1">
    <source>
        <dbReference type="SAM" id="MobiDB-lite"/>
    </source>
</evidence>
<dbReference type="Proteomes" id="UP000032702">
    <property type="component" value="Unassembled WGS sequence"/>
</dbReference>
<evidence type="ECO:0000313" key="3">
    <source>
        <dbReference type="EMBL" id="EAU69654.1"/>
    </source>
</evidence>
<dbReference type="InterPro" id="IPR011754">
    <property type="entry name" value="Mxa_paralog_2268"/>
</dbReference>
<dbReference type="HOGENOM" id="CLU_823640_0_0_7"/>
<evidence type="ECO:0000313" key="2">
    <source>
        <dbReference type="EMBL" id="ADO67901.1"/>
    </source>
</evidence>
<dbReference type="OrthoDB" id="5511154at2"/>
<feature type="region of interest" description="Disordered" evidence="1">
    <location>
        <begin position="66"/>
        <end position="89"/>
    </location>
</feature>
<dbReference type="Pfam" id="PF09544">
    <property type="entry name" value="DUF2381"/>
    <property type="match status" value="1"/>
</dbReference>
<dbReference type="Proteomes" id="UP000001351">
    <property type="component" value="Chromosome"/>
</dbReference>
<organism evidence="3 5">
    <name type="scientific">Stigmatella aurantiaca (strain DW4/3-1)</name>
    <dbReference type="NCBI Taxonomy" id="378806"/>
    <lineage>
        <taxon>Bacteria</taxon>
        <taxon>Pseudomonadati</taxon>
        <taxon>Myxococcota</taxon>
        <taxon>Myxococcia</taxon>
        <taxon>Myxococcales</taxon>
        <taxon>Cystobacterineae</taxon>
        <taxon>Archangiaceae</taxon>
        <taxon>Stigmatella</taxon>
    </lineage>
</organism>
<gene>
    <name evidence="2" type="ordered locus">STAUR_0092</name>
    <name evidence="3" type="ORF">STIAU_2917</name>
</gene>
<dbReference type="NCBIfam" id="TIGR02268">
    <property type="entry name" value="Myxococcus xanthus paralogous family TIGR02268"/>
    <property type="match status" value="1"/>
</dbReference>
<dbReference type="EMBL" id="AAMD01000004">
    <property type="protein sequence ID" value="EAU69654.1"/>
    <property type="molecule type" value="Genomic_DNA"/>
</dbReference>